<dbReference type="PROSITE" id="PS51318">
    <property type="entry name" value="TAT"/>
    <property type="match status" value="1"/>
</dbReference>
<comment type="caution">
    <text evidence="7">The sequence shown here is derived from an EMBL/GenBank/DDBJ whole genome shotgun (WGS) entry which is preliminary data.</text>
</comment>
<dbReference type="EMBL" id="SSND01000005">
    <property type="protein sequence ID" value="THD81593.1"/>
    <property type="molecule type" value="Genomic_DNA"/>
</dbReference>
<keyword evidence="4" id="KW-0862">Zinc</keyword>
<dbReference type="SUPFAM" id="SSF56281">
    <property type="entry name" value="Metallo-hydrolase/oxidoreductase"/>
    <property type="match status" value="1"/>
</dbReference>
<gene>
    <name evidence="7" type="ORF">E7811_16160</name>
</gene>
<feature type="signal peptide" evidence="5">
    <location>
        <begin position="1"/>
        <end position="31"/>
    </location>
</feature>
<evidence type="ECO:0000256" key="1">
    <source>
        <dbReference type="ARBA" id="ARBA00007749"/>
    </source>
</evidence>
<dbReference type="InterPro" id="IPR006311">
    <property type="entry name" value="TAT_signal"/>
</dbReference>
<proteinExistence type="inferred from homology"/>
<evidence type="ECO:0000256" key="2">
    <source>
        <dbReference type="ARBA" id="ARBA00022723"/>
    </source>
</evidence>
<dbReference type="PANTHER" id="PTHR42978">
    <property type="entry name" value="QUORUM-QUENCHING LACTONASE YTNP-RELATED-RELATED"/>
    <property type="match status" value="1"/>
</dbReference>
<dbReference type="InterPro" id="IPR001279">
    <property type="entry name" value="Metallo-B-lactamas"/>
</dbReference>
<sequence length="311" mass="32826">MTSPMISRRTALLAGAALPLAAALPATPARAAAGMLGSAAPQFNRFKLGSFEVTALLAGTRTVDNPNEIFGLNASADEFKAASDAAFIPTDKAQFFFTPTVVNTGTELVLFDTGLAAAGITGALAAAGYTPDQVDVVVLTHMHGDHIGGMVGEDGSATFANARYVTGAIEHNHWSGTDNEGFAKNVVPMNDRFTFLDDGGSVTGGITAMAAFGHTPGHMTYMLESDGQRLALIADATNHYVWSLAHPDWEVRFDMDKAAAAATRRSLLGMLAADRVPFIGYHMPFPAMGFVETRGEGFHYVPSSYQMMLNG</sequence>
<dbReference type="Gene3D" id="3.60.15.10">
    <property type="entry name" value="Ribonuclease Z/Hydroxyacylglutathione hydrolase-like"/>
    <property type="match status" value="1"/>
</dbReference>
<feature type="domain" description="Metallo-beta-lactamase" evidence="6">
    <location>
        <begin position="96"/>
        <end position="282"/>
    </location>
</feature>
<evidence type="ECO:0000256" key="3">
    <source>
        <dbReference type="ARBA" id="ARBA00022801"/>
    </source>
</evidence>
<dbReference type="CDD" id="cd07720">
    <property type="entry name" value="OPHC2-like_MBL-fold"/>
    <property type="match status" value="1"/>
</dbReference>
<protein>
    <submittedName>
        <fullName evidence="7">MBL fold metallo-hydrolase</fullName>
    </submittedName>
</protein>
<organism evidence="7 8">
    <name type="scientific">Aliigemmobacter aestuarii</name>
    <dbReference type="NCBI Taxonomy" id="1445661"/>
    <lineage>
        <taxon>Bacteria</taxon>
        <taxon>Pseudomonadati</taxon>
        <taxon>Pseudomonadota</taxon>
        <taxon>Alphaproteobacteria</taxon>
        <taxon>Rhodobacterales</taxon>
        <taxon>Paracoccaceae</taxon>
        <taxon>Aliigemmobacter</taxon>
    </lineage>
</organism>
<feature type="chain" id="PRO_5020471667" evidence="5">
    <location>
        <begin position="32"/>
        <end position="311"/>
    </location>
</feature>
<accession>A0A4S3MKM5</accession>
<dbReference type="GO" id="GO:0046872">
    <property type="term" value="F:metal ion binding"/>
    <property type="evidence" value="ECO:0007669"/>
    <property type="project" value="UniProtKB-KW"/>
</dbReference>
<evidence type="ECO:0000259" key="6">
    <source>
        <dbReference type="SMART" id="SM00849"/>
    </source>
</evidence>
<evidence type="ECO:0000256" key="5">
    <source>
        <dbReference type="SAM" id="SignalP"/>
    </source>
</evidence>
<dbReference type="OrthoDB" id="9773738at2"/>
<dbReference type="Proteomes" id="UP000309450">
    <property type="component" value="Unassembled WGS sequence"/>
</dbReference>
<dbReference type="PANTHER" id="PTHR42978:SF6">
    <property type="entry name" value="QUORUM-QUENCHING LACTONASE YTNP-RELATED"/>
    <property type="match status" value="1"/>
</dbReference>
<evidence type="ECO:0000256" key="4">
    <source>
        <dbReference type="ARBA" id="ARBA00022833"/>
    </source>
</evidence>
<dbReference type="SMART" id="SM00849">
    <property type="entry name" value="Lactamase_B"/>
    <property type="match status" value="1"/>
</dbReference>
<keyword evidence="3 7" id="KW-0378">Hydrolase</keyword>
<evidence type="ECO:0000313" key="7">
    <source>
        <dbReference type="EMBL" id="THD81593.1"/>
    </source>
</evidence>
<dbReference type="AlphaFoldDB" id="A0A4S3MKM5"/>
<keyword evidence="2" id="KW-0479">Metal-binding</keyword>
<comment type="similarity">
    <text evidence="1">Belongs to the metallo-beta-lactamase superfamily.</text>
</comment>
<dbReference type="InterPro" id="IPR036866">
    <property type="entry name" value="RibonucZ/Hydroxyglut_hydro"/>
</dbReference>
<name>A0A4S3MKM5_9RHOB</name>
<reference evidence="7 8" key="1">
    <citation type="submission" date="2019-04" db="EMBL/GenBank/DDBJ databases">
        <title>Draft genome sequence of Gemmobacter aestuarii sp. nov.</title>
        <authorList>
            <person name="Hameed A."/>
            <person name="Lin S.-Y."/>
            <person name="Shahina M."/>
            <person name="Lai W.-A."/>
            <person name="Young C.-C."/>
        </authorList>
    </citation>
    <scope>NUCLEOTIDE SEQUENCE [LARGE SCALE GENOMIC DNA]</scope>
    <source>
        <strain evidence="7 8">CC-PW-75</strain>
    </source>
</reference>
<keyword evidence="5" id="KW-0732">Signal</keyword>
<keyword evidence="8" id="KW-1185">Reference proteome</keyword>
<evidence type="ECO:0000313" key="8">
    <source>
        <dbReference type="Proteomes" id="UP000309450"/>
    </source>
</evidence>
<dbReference type="InterPro" id="IPR051013">
    <property type="entry name" value="MBL_superfamily_lactonases"/>
</dbReference>
<dbReference type="Pfam" id="PF00753">
    <property type="entry name" value="Lactamase_B"/>
    <property type="match status" value="1"/>
</dbReference>
<dbReference type="GO" id="GO:0016787">
    <property type="term" value="F:hydrolase activity"/>
    <property type="evidence" value="ECO:0007669"/>
    <property type="project" value="UniProtKB-KW"/>
</dbReference>